<proteinExistence type="inferred from homology"/>
<reference evidence="6 7" key="1">
    <citation type="submission" date="2008-09" db="EMBL/GenBank/DDBJ databases">
        <authorList>
            <person name="Fulton L."/>
            <person name="Clifton S."/>
            <person name="Fulton B."/>
            <person name="Xu J."/>
            <person name="Minx P."/>
            <person name="Pepin K.H."/>
            <person name="Johnson M."/>
            <person name="Thiruvilangam P."/>
            <person name="Bhonagiri V."/>
            <person name="Nash W.E."/>
            <person name="Mardis E.R."/>
            <person name="Wilson R.K."/>
        </authorList>
    </citation>
    <scope>NUCLEOTIDE SEQUENCE [LARGE SCALE GENOMIC DNA]</scope>
    <source>
        <strain evidence="6 7">DSM 13275</strain>
    </source>
</reference>
<keyword evidence="7" id="KW-1185">Reference proteome</keyword>
<feature type="transmembrane region" description="Helical" evidence="5">
    <location>
        <begin position="45"/>
        <end position="70"/>
    </location>
</feature>
<evidence type="ECO:0000256" key="1">
    <source>
        <dbReference type="ARBA" id="ARBA00004141"/>
    </source>
</evidence>
<comment type="similarity">
    <text evidence="5">Belongs to the 4-toluene sulfonate uptake permease (TSUP) (TC 2.A.102) family.</text>
</comment>
<feature type="transmembrane region" description="Helical" evidence="5">
    <location>
        <begin position="82"/>
        <end position="103"/>
    </location>
</feature>
<comment type="subcellular location">
    <subcellularLocation>
        <location evidence="5">Cell membrane</location>
        <topology evidence="5">Multi-pass membrane protein</topology>
    </subcellularLocation>
    <subcellularLocation>
        <location evidence="1">Membrane</location>
        <topology evidence="1">Multi-pass membrane protein</topology>
    </subcellularLocation>
</comment>
<dbReference type="PANTHER" id="PTHR43483:SF3">
    <property type="entry name" value="MEMBRANE TRANSPORTER PROTEIN HI_0806-RELATED"/>
    <property type="match status" value="1"/>
</dbReference>
<name>B6FY55_PEPHT</name>
<evidence type="ECO:0000256" key="2">
    <source>
        <dbReference type="ARBA" id="ARBA00022692"/>
    </source>
</evidence>
<dbReference type="PANTHER" id="PTHR43483">
    <property type="entry name" value="MEMBRANE TRANSPORTER PROTEIN HI_0806-RELATED"/>
    <property type="match status" value="1"/>
</dbReference>
<dbReference type="EMBL" id="ABWP01000031">
    <property type="protein sequence ID" value="EEA85540.1"/>
    <property type="molecule type" value="Genomic_DNA"/>
</dbReference>
<reference evidence="6 7" key="2">
    <citation type="submission" date="2008-10" db="EMBL/GenBank/DDBJ databases">
        <title>Draft genome sequence of Clostridium hiranonis (DSM 13275).</title>
        <authorList>
            <person name="Sudarsanam P."/>
            <person name="Ley R."/>
            <person name="Guruge J."/>
            <person name="Turnbaugh P.J."/>
            <person name="Mahowald M."/>
            <person name="Liep D."/>
            <person name="Gordon J."/>
        </authorList>
    </citation>
    <scope>NUCLEOTIDE SEQUENCE [LARGE SCALE GENOMIC DNA]</scope>
    <source>
        <strain evidence="6 7">DSM 13275</strain>
    </source>
</reference>
<sequence>MVNAIRIVFAVLTIAYLSVLLRDFKRAKDTGLLEKEEEGFGKAGIIGFIANFADTLGIGAFAPIVAMSKFTKMKIHNKEIPAMLNIGCCASVMTEAFIFTTTIKVDPTTLIVMLAAAGLGSYIGAGIISKMDERKVQLVMGIALFITAILMFLGLPWIDLMPGGGNEIGLTGTKLIIGAVGNFILGALMTAGIGLYAPCMALVYFLGMSAKVAYPIMMGSCAVLMPVASIRFIKEGNYPRKATLGIVICGAIGVVLAATLVKNLPMDIMKAIVVVVILYTSYSMLAPLAKARKAKLAEGNATGVVNE</sequence>
<dbReference type="STRING" id="500633.CLOHIR_00806"/>
<dbReference type="OrthoDB" id="357960at2"/>
<keyword evidence="2 5" id="KW-0812">Transmembrane</keyword>
<keyword evidence="4 5" id="KW-0472">Membrane</keyword>
<feature type="transmembrane region" description="Helical" evidence="5">
    <location>
        <begin position="109"/>
        <end position="129"/>
    </location>
</feature>
<evidence type="ECO:0000313" key="7">
    <source>
        <dbReference type="Proteomes" id="UP000003178"/>
    </source>
</evidence>
<evidence type="ECO:0000256" key="3">
    <source>
        <dbReference type="ARBA" id="ARBA00022989"/>
    </source>
</evidence>
<organism evidence="6 7">
    <name type="scientific">Peptacetobacter hiranonis (strain DSM 13275 / JCM 10541 / KCTC 15199 / TO-931)</name>
    <name type="common">Clostridium hiranonis</name>
    <dbReference type="NCBI Taxonomy" id="500633"/>
    <lineage>
        <taxon>Bacteria</taxon>
        <taxon>Bacillati</taxon>
        <taxon>Bacillota</taxon>
        <taxon>Clostridia</taxon>
        <taxon>Peptostreptococcales</taxon>
        <taxon>Peptostreptococcaceae</taxon>
        <taxon>Peptacetobacter</taxon>
    </lineage>
</organism>
<comment type="caution">
    <text evidence="6">The sequence shown here is derived from an EMBL/GenBank/DDBJ whole genome shotgun (WGS) entry which is preliminary data.</text>
</comment>
<feature type="transmembrane region" description="Helical" evidence="5">
    <location>
        <begin position="175"/>
        <end position="205"/>
    </location>
</feature>
<feature type="transmembrane region" description="Helical" evidence="5">
    <location>
        <begin position="136"/>
        <end position="155"/>
    </location>
</feature>
<protein>
    <recommendedName>
        <fullName evidence="5">Probable membrane transporter protein</fullName>
    </recommendedName>
</protein>
<keyword evidence="3 5" id="KW-1133">Transmembrane helix</keyword>
<dbReference type="InterPro" id="IPR002781">
    <property type="entry name" value="TM_pro_TauE-like"/>
</dbReference>
<dbReference type="RefSeq" id="WP_006439718.1">
    <property type="nucleotide sequence ID" value="NZ_DS995356.1"/>
</dbReference>
<evidence type="ECO:0000256" key="4">
    <source>
        <dbReference type="ARBA" id="ARBA00023136"/>
    </source>
</evidence>
<accession>B6FY55</accession>
<dbReference type="GO" id="GO:0005886">
    <property type="term" value="C:plasma membrane"/>
    <property type="evidence" value="ECO:0007669"/>
    <property type="project" value="UniProtKB-SubCell"/>
</dbReference>
<dbReference type="Proteomes" id="UP000003178">
    <property type="component" value="Unassembled WGS sequence"/>
</dbReference>
<evidence type="ECO:0000313" key="6">
    <source>
        <dbReference type="EMBL" id="EEA85540.1"/>
    </source>
</evidence>
<feature type="transmembrane region" description="Helical" evidence="5">
    <location>
        <begin position="268"/>
        <end position="289"/>
    </location>
</feature>
<keyword evidence="5" id="KW-1003">Cell membrane</keyword>
<feature type="transmembrane region" description="Helical" evidence="5">
    <location>
        <begin position="242"/>
        <end position="261"/>
    </location>
</feature>
<dbReference type="HOGENOM" id="CLU_040170_0_0_9"/>
<dbReference type="Pfam" id="PF01925">
    <property type="entry name" value="TauE"/>
    <property type="match status" value="2"/>
</dbReference>
<gene>
    <name evidence="6" type="ORF">CLOHIR_00806</name>
</gene>
<evidence type="ECO:0000256" key="5">
    <source>
        <dbReference type="RuleBase" id="RU363041"/>
    </source>
</evidence>
<dbReference type="AlphaFoldDB" id="B6FY55"/>
<dbReference type="eggNOG" id="COG0730">
    <property type="taxonomic scope" value="Bacteria"/>
</dbReference>
<feature type="transmembrane region" description="Helical" evidence="5">
    <location>
        <begin position="212"/>
        <end position="230"/>
    </location>
</feature>